<dbReference type="SMART" id="SM00175">
    <property type="entry name" value="RAB"/>
    <property type="match status" value="1"/>
</dbReference>
<dbReference type="PROSITE" id="PS51419">
    <property type="entry name" value="RAB"/>
    <property type="match status" value="1"/>
</dbReference>
<proteinExistence type="predicted"/>
<reference evidence="1" key="1">
    <citation type="submission" date="2018-10" db="EMBL/GenBank/DDBJ databases">
        <title>Hidden diversity of soil giant viruses.</title>
        <authorList>
            <person name="Schulz F."/>
            <person name="Alteio L."/>
            <person name="Goudeau D."/>
            <person name="Ryan E.M."/>
            <person name="Malmstrom R.R."/>
            <person name="Blanchard J."/>
            <person name="Woyke T."/>
        </authorList>
    </citation>
    <scope>NUCLEOTIDE SEQUENCE</scope>
    <source>
        <strain evidence="1">TEV1</strain>
    </source>
</reference>
<dbReference type="InterPro" id="IPR050209">
    <property type="entry name" value="Rab_GTPases_membrane_traffic"/>
</dbReference>
<organism evidence="1">
    <name type="scientific">Terrestrivirus sp</name>
    <dbReference type="NCBI Taxonomy" id="2487775"/>
    <lineage>
        <taxon>Viruses</taxon>
        <taxon>Varidnaviria</taxon>
        <taxon>Bamfordvirae</taxon>
        <taxon>Nucleocytoviricota</taxon>
        <taxon>Megaviricetes</taxon>
        <taxon>Imitervirales</taxon>
        <taxon>Mimiviridae</taxon>
        <taxon>Klosneuvirinae</taxon>
    </lineage>
</organism>
<dbReference type="PRINTS" id="PR00449">
    <property type="entry name" value="RASTRNSFRMNG"/>
</dbReference>
<accession>A0A3G4ZNZ8</accession>
<dbReference type="Pfam" id="PF08477">
    <property type="entry name" value="Roc"/>
    <property type="match status" value="1"/>
</dbReference>
<dbReference type="PANTHER" id="PTHR47979">
    <property type="entry name" value="DRAB11-RELATED"/>
    <property type="match status" value="1"/>
</dbReference>
<dbReference type="InterPro" id="IPR027417">
    <property type="entry name" value="P-loop_NTPase"/>
</dbReference>
<protein>
    <submittedName>
        <fullName evidence="1">Uncharacterized protein</fullName>
    </submittedName>
</protein>
<dbReference type="SUPFAM" id="SSF52540">
    <property type="entry name" value="P-loop containing nucleoside triphosphate hydrolases"/>
    <property type="match status" value="1"/>
</dbReference>
<dbReference type="EMBL" id="MK071979">
    <property type="protein sequence ID" value="AYV75189.1"/>
    <property type="molecule type" value="Genomic_DNA"/>
</dbReference>
<sequence>MGNILKRWPNGEDKNCYHNNNNGNNHICKPTSSPNYDYLIRAILCGPSKSGKTVFKTTFEGKTDLQYRETIGVDFSTAMYNCDNKKYKIQLWDTAGSIKFRSIVNSYFRGSNITFVLYKENEEEDMKQILDCAQQHKLYHSQVVVIRNKYGQEFEEIENYDQYRQFVMDVSDKKNIDKLFEIVLFSIIPRIMEFSGSLMAPTYNTKKPAIYIYSDKDCDINLRLNTRHKITKEIPERINQLWNCKIKNNELFIEGEKHPYIFWEAEINHKLLTDYEFVINRKNYRLLNNLLSLYLNKKELADFNEYWEPYFSSREGYVLVGCINRDVFDRDFPLEIDVGSSTKTVHMRRIELLFEEYDMNNANNINKNEITRVDEIDLELLNKLYGHVENYDIKIVEWGGTVIESK</sequence>
<name>A0A3G4ZNZ8_9VIRU</name>
<evidence type="ECO:0000313" key="1">
    <source>
        <dbReference type="EMBL" id="AYV75189.1"/>
    </source>
</evidence>
<dbReference type="Gene3D" id="3.40.50.300">
    <property type="entry name" value="P-loop containing nucleotide triphosphate hydrolases"/>
    <property type="match status" value="1"/>
</dbReference>
<gene>
    <name evidence="1" type="ORF">Terrestrivirus1_63</name>
</gene>